<dbReference type="SUPFAM" id="SSF101447">
    <property type="entry name" value="Formin homology 2 domain (FH2 domain)"/>
    <property type="match status" value="1"/>
</dbReference>
<dbReference type="GO" id="GO:0008360">
    <property type="term" value="P:regulation of cell shape"/>
    <property type="evidence" value="ECO:0007669"/>
    <property type="project" value="UniProtKB-UniRule"/>
</dbReference>
<evidence type="ECO:0000256" key="6">
    <source>
        <dbReference type="PROSITE-ProRule" id="PRU01373"/>
    </source>
</evidence>
<dbReference type="PROSITE" id="PS52029">
    <property type="entry name" value="LD_TPASE"/>
    <property type="match status" value="1"/>
</dbReference>
<protein>
    <recommendedName>
        <fullName evidence="9">L,D-TPase catalytic domain-containing protein</fullName>
    </recommendedName>
</protein>
<dbReference type="GO" id="GO:0009252">
    <property type="term" value="P:peptidoglycan biosynthetic process"/>
    <property type="evidence" value="ECO:0007669"/>
    <property type="project" value="UniProtKB-UniPathway"/>
</dbReference>
<dbReference type="InterPro" id="IPR038063">
    <property type="entry name" value="Transpep_catalytic_dom"/>
</dbReference>
<feature type="signal peptide" evidence="8">
    <location>
        <begin position="1"/>
        <end position="30"/>
    </location>
</feature>
<feature type="compositionally biased region" description="Pro residues" evidence="7">
    <location>
        <begin position="48"/>
        <end position="71"/>
    </location>
</feature>
<keyword evidence="8" id="KW-0732">Signal</keyword>
<feature type="active site" description="Nucleophile" evidence="6">
    <location>
        <position position="178"/>
    </location>
</feature>
<keyword evidence="3 6" id="KW-0133">Cell shape</keyword>
<dbReference type="SUPFAM" id="SSF141523">
    <property type="entry name" value="L,D-transpeptidase catalytic domain-like"/>
    <property type="match status" value="1"/>
</dbReference>
<dbReference type="GO" id="GO:0071555">
    <property type="term" value="P:cell wall organization"/>
    <property type="evidence" value="ECO:0007669"/>
    <property type="project" value="UniProtKB-UniRule"/>
</dbReference>
<dbReference type="AlphaFoldDB" id="A0A6J4JCG2"/>
<feature type="active site" description="Proton donor/acceptor" evidence="6">
    <location>
        <position position="153"/>
    </location>
</feature>
<keyword evidence="2" id="KW-0808">Transferase</keyword>
<dbReference type="Gene3D" id="2.40.440.10">
    <property type="entry name" value="L,D-transpeptidase catalytic domain-like"/>
    <property type="match status" value="1"/>
</dbReference>
<evidence type="ECO:0000256" key="4">
    <source>
        <dbReference type="ARBA" id="ARBA00022984"/>
    </source>
</evidence>
<name>A0A6J4JCG2_9ACTN</name>
<sequence length="202" mass="21080">MGIKARLGGAAVAAALVISTVVVPAGPALAEPAPPPPDLLGPLLKLLSPPPPPPPPPPPQAPAPPPPPPAQTAPAGSGTGKRIVYCVRCQRVWLVEANGSARTHLVSGRPGVPRPGTYKVFSRSERAIAGSRKATMRHMVRFARGRTLAIGFHAIPRDLRGRPIQAERELGSYRSLGCVRQADGDALALWNFAPLGTKVVVV</sequence>
<accession>A0A6J4JCG2</accession>
<dbReference type="EMBL" id="CADCSZ010000205">
    <property type="protein sequence ID" value="CAA9272626.1"/>
    <property type="molecule type" value="Genomic_DNA"/>
</dbReference>
<evidence type="ECO:0000259" key="9">
    <source>
        <dbReference type="PROSITE" id="PS52029"/>
    </source>
</evidence>
<evidence type="ECO:0000256" key="8">
    <source>
        <dbReference type="SAM" id="SignalP"/>
    </source>
</evidence>
<comment type="pathway">
    <text evidence="1 6">Cell wall biogenesis; peptidoglycan biosynthesis.</text>
</comment>
<feature type="chain" id="PRO_5027035262" description="L,D-TPase catalytic domain-containing protein" evidence="8">
    <location>
        <begin position="31"/>
        <end position="202"/>
    </location>
</feature>
<dbReference type="GO" id="GO:0016740">
    <property type="term" value="F:transferase activity"/>
    <property type="evidence" value="ECO:0007669"/>
    <property type="project" value="UniProtKB-KW"/>
</dbReference>
<keyword evidence="5 6" id="KW-0961">Cell wall biogenesis/degradation</keyword>
<dbReference type="InterPro" id="IPR005490">
    <property type="entry name" value="LD_TPept_cat_dom"/>
</dbReference>
<dbReference type="UniPathway" id="UPA00219"/>
<reference evidence="10" key="1">
    <citation type="submission" date="2020-02" db="EMBL/GenBank/DDBJ databases">
        <authorList>
            <person name="Meier V. D."/>
        </authorList>
    </citation>
    <scope>NUCLEOTIDE SEQUENCE</scope>
    <source>
        <strain evidence="10">AVDCRST_MAG76</strain>
    </source>
</reference>
<organism evidence="10">
    <name type="scientific">uncultured Acidimicrobiales bacterium</name>
    <dbReference type="NCBI Taxonomy" id="310071"/>
    <lineage>
        <taxon>Bacteria</taxon>
        <taxon>Bacillati</taxon>
        <taxon>Actinomycetota</taxon>
        <taxon>Acidimicrobiia</taxon>
        <taxon>Acidimicrobiales</taxon>
        <taxon>environmental samples</taxon>
    </lineage>
</organism>
<evidence type="ECO:0000256" key="7">
    <source>
        <dbReference type="SAM" id="MobiDB-lite"/>
    </source>
</evidence>
<evidence type="ECO:0000256" key="1">
    <source>
        <dbReference type="ARBA" id="ARBA00004752"/>
    </source>
</evidence>
<dbReference type="Pfam" id="PF03734">
    <property type="entry name" value="YkuD"/>
    <property type="match status" value="1"/>
</dbReference>
<keyword evidence="4 6" id="KW-0573">Peptidoglycan synthesis</keyword>
<evidence type="ECO:0000256" key="2">
    <source>
        <dbReference type="ARBA" id="ARBA00022679"/>
    </source>
</evidence>
<feature type="region of interest" description="Disordered" evidence="7">
    <location>
        <begin position="30"/>
        <end position="78"/>
    </location>
</feature>
<evidence type="ECO:0000256" key="3">
    <source>
        <dbReference type="ARBA" id="ARBA00022960"/>
    </source>
</evidence>
<dbReference type="CDD" id="cd16913">
    <property type="entry name" value="YkuD_like"/>
    <property type="match status" value="1"/>
</dbReference>
<proteinExistence type="predicted"/>
<evidence type="ECO:0000256" key="5">
    <source>
        <dbReference type="ARBA" id="ARBA00023316"/>
    </source>
</evidence>
<feature type="domain" description="L,D-TPase catalytic" evidence="9">
    <location>
        <begin position="81"/>
        <end position="202"/>
    </location>
</feature>
<evidence type="ECO:0000313" key="10">
    <source>
        <dbReference type="EMBL" id="CAA9272626.1"/>
    </source>
</evidence>
<gene>
    <name evidence="10" type="ORF">AVDCRST_MAG76-3417</name>
</gene>